<sequence>MASAWPTGAYAPSTSPSVFDLLPQLSAEEKARFPLPGLDALPLKEDSVYFKGRPWVHINFWARSCSSKNIKRFFAEVHYEPPTDGRPFSLLPVVEACIILDESSSQYRSSCAFCRSDLDILHPVGDHDFVCGTGKDKDWMIEELFGMRLIRRGDLASSNSEVEEERTEA</sequence>
<evidence type="ECO:0000313" key="2">
    <source>
        <dbReference type="EMBL" id="PAN24714.2"/>
    </source>
</evidence>
<dbReference type="Gramene" id="PAN24714">
    <property type="protein sequence ID" value="PAN24714"/>
    <property type="gene ID" value="PAHAL_4G220800"/>
</dbReference>
<dbReference type="PANTHER" id="PTHR34710:SF10">
    <property type="entry name" value="EXPRESSED PROTEIN"/>
    <property type="match status" value="1"/>
</dbReference>
<reference evidence="2" key="1">
    <citation type="submission" date="2018-04" db="EMBL/GenBank/DDBJ databases">
        <title>WGS assembly of Panicum hallii.</title>
        <authorList>
            <person name="Lovell J."/>
            <person name="Jenkins J."/>
            <person name="Lowry D."/>
            <person name="Mamidi S."/>
            <person name="Sreedasyam A."/>
            <person name="Weng X."/>
            <person name="Barry K."/>
            <person name="Bonette J."/>
            <person name="Campitelli B."/>
            <person name="Daum C."/>
            <person name="Gordon S."/>
            <person name="Gould B."/>
            <person name="Lipzen A."/>
            <person name="Macqueen A."/>
            <person name="Palacio-Mejia J."/>
            <person name="Plott C."/>
            <person name="Shakirov E."/>
            <person name="Shu S."/>
            <person name="Yoshinaga Y."/>
            <person name="Zane M."/>
            <person name="Rokhsar D."/>
            <person name="Grimwood J."/>
            <person name="Schmutz J."/>
            <person name="Juenger T."/>
        </authorList>
    </citation>
    <scope>NUCLEOTIDE SEQUENCE [LARGE SCALE GENOMIC DNA]</scope>
    <source>
        <strain evidence="2">FIL2</strain>
    </source>
</reference>
<gene>
    <name evidence="2" type="ORF">PAHAL_4G220800</name>
</gene>
<dbReference type="AlphaFoldDB" id="A0A2S3HJZ5"/>
<dbReference type="Pfam" id="PF12274">
    <property type="entry name" value="DUF3615"/>
    <property type="match status" value="1"/>
</dbReference>
<organism evidence="2">
    <name type="scientific">Panicum hallii</name>
    <dbReference type="NCBI Taxonomy" id="206008"/>
    <lineage>
        <taxon>Eukaryota</taxon>
        <taxon>Viridiplantae</taxon>
        <taxon>Streptophyta</taxon>
        <taxon>Embryophyta</taxon>
        <taxon>Tracheophyta</taxon>
        <taxon>Spermatophyta</taxon>
        <taxon>Magnoliopsida</taxon>
        <taxon>Liliopsida</taxon>
        <taxon>Poales</taxon>
        <taxon>Poaceae</taxon>
        <taxon>PACMAD clade</taxon>
        <taxon>Panicoideae</taxon>
        <taxon>Panicodae</taxon>
        <taxon>Paniceae</taxon>
        <taxon>Panicinae</taxon>
        <taxon>Panicum</taxon>
        <taxon>Panicum sect. Panicum</taxon>
    </lineage>
</organism>
<name>A0A2S3HJZ5_9POAL</name>
<accession>A0A2S3HJZ5</accession>
<feature type="domain" description="DUF3615" evidence="1">
    <location>
        <begin position="46"/>
        <end position="123"/>
    </location>
</feature>
<dbReference type="PANTHER" id="PTHR34710">
    <property type="entry name" value="OS03G0834100 PROTEIN"/>
    <property type="match status" value="1"/>
</dbReference>
<evidence type="ECO:0000259" key="1">
    <source>
        <dbReference type="Pfam" id="PF12274"/>
    </source>
</evidence>
<dbReference type="EMBL" id="CM008049">
    <property type="protein sequence ID" value="PAN24714.2"/>
    <property type="molecule type" value="Genomic_DNA"/>
</dbReference>
<proteinExistence type="predicted"/>
<dbReference type="InterPro" id="IPR022059">
    <property type="entry name" value="DUF3615"/>
</dbReference>
<protein>
    <recommendedName>
        <fullName evidence="1">DUF3615 domain-containing protein</fullName>
    </recommendedName>
</protein>
<dbReference type="Proteomes" id="UP000243499">
    <property type="component" value="Chromosome 4"/>
</dbReference>